<dbReference type="OrthoDB" id="9768696at2"/>
<dbReference type="AlphaFoldDB" id="A0A1T2Z7V5"/>
<evidence type="ECO:0000313" key="6">
    <source>
        <dbReference type="Proteomes" id="UP000190965"/>
    </source>
</evidence>
<keyword evidence="3" id="KW-0067">ATP-binding</keyword>
<dbReference type="PANTHER" id="PTHR43309:SF5">
    <property type="entry name" value="5-OXOPROLINASE SUBUNIT C"/>
    <property type="match status" value="1"/>
</dbReference>
<dbReference type="RefSeq" id="WP_078738240.1">
    <property type="nucleotide sequence ID" value="NZ_MSDF01000002.1"/>
</dbReference>
<keyword evidence="1" id="KW-0547">Nucleotide-binding</keyword>
<comment type="caution">
    <text evidence="5">The sequence shown here is derived from an EMBL/GenBank/DDBJ whole genome shotgun (WGS) entry which is preliminary data.</text>
</comment>
<evidence type="ECO:0000313" key="5">
    <source>
        <dbReference type="EMBL" id="OPB00406.1"/>
    </source>
</evidence>
<dbReference type="Gene3D" id="2.40.100.10">
    <property type="entry name" value="Cyclophilin-like"/>
    <property type="match status" value="1"/>
</dbReference>
<sequence>MSIHVIRPGLFSAFQDTGRVGFQHWGVPVNGAMDPDAHALANLLVGNPTTAATLEMTIQGPMLCFQAKALIALAGADLGASLDGIALKPGHAAHVKPGATLRFEKREYGARAYLAVSGGYVLEPVMNSCSTYSRGGFGGLCGRALKAGDVLPISSSFANPPRLTVPAALRFAAATQPVTVRVLQGREWADFSETARHDFLHEPYQMTAASDRMGYRLDGAALDLTQPRQLLSESVTFGTVQVPAGGQPIVLMADRQTTGGYPRIAQVASVDLPRLAQLMPGDEVRFSMIDMRTAQALFIARARLLKRLEAAH</sequence>
<accession>A0A1T2Z7V5</accession>
<keyword evidence="2" id="KW-0378">Hydrolase</keyword>
<reference evidence="5 6" key="1">
    <citation type="submission" date="2016-12" db="EMBL/GenBank/DDBJ databases">
        <title>Draft genome sequences of seven strains of Pseudomonas fluorescens that produce 4-formylaminooxyvinylglycine.</title>
        <authorList>
            <person name="Okrent R.A."/>
            <person name="Manning V.A."/>
            <person name="Trippe K.M."/>
        </authorList>
    </citation>
    <scope>NUCLEOTIDE SEQUENCE [LARGE SCALE GENOMIC DNA]</scope>
    <source>
        <strain evidence="5 6">P5A</strain>
    </source>
</reference>
<protein>
    <submittedName>
        <fullName evidence="5">Carboxylase</fullName>
    </submittedName>
</protein>
<dbReference type="InterPro" id="IPR029000">
    <property type="entry name" value="Cyclophilin-like_dom_sf"/>
</dbReference>
<dbReference type="EMBL" id="MSDF01000002">
    <property type="protein sequence ID" value="OPB00406.1"/>
    <property type="molecule type" value="Genomic_DNA"/>
</dbReference>
<feature type="domain" description="Carboxyltransferase" evidence="4">
    <location>
        <begin position="24"/>
        <end position="304"/>
    </location>
</feature>
<dbReference type="SUPFAM" id="SSF50891">
    <property type="entry name" value="Cyclophilin-like"/>
    <property type="match status" value="1"/>
</dbReference>
<organism evidence="5 6">
    <name type="scientific">Pseudomonas fluorescens</name>
    <dbReference type="NCBI Taxonomy" id="294"/>
    <lineage>
        <taxon>Bacteria</taxon>
        <taxon>Pseudomonadati</taxon>
        <taxon>Pseudomonadota</taxon>
        <taxon>Gammaproteobacteria</taxon>
        <taxon>Pseudomonadales</taxon>
        <taxon>Pseudomonadaceae</taxon>
        <taxon>Pseudomonas</taxon>
    </lineage>
</organism>
<proteinExistence type="predicted"/>
<evidence type="ECO:0000259" key="4">
    <source>
        <dbReference type="SMART" id="SM00797"/>
    </source>
</evidence>
<evidence type="ECO:0000256" key="1">
    <source>
        <dbReference type="ARBA" id="ARBA00022741"/>
    </source>
</evidence>
<gene>
    <name evidence="5" type="ORF">BFW87_01545</name>
</gene>
<dbReference type="NCBIfam" id="TIGR00724">
    <property type="entry name" value="urea_amlyse_rel"/>
    <property type="match status" value="1"/>
</dbReference>
<name>A0A1T2Z7V5_PSEFL</name>
<dbReference type="InterPro" id="IPR003778">
    <property type="entry name" value="CT_A_B"/>
</dbReference>
<dbReference type="InterPro" id="IPR052708">
    <property type="entry name" value="PxpC"/>
</dbReference>
<dbReference type="PANTHER" id="PTHR43309">
    <property type="entry name" value="5-OXOPROLINASE SUBUNIT C"/>
    <property type="match status" value="1"/>
</dbReference>
<evidence type="ECO:0000256" key="3">
    <source>
        <dbReference type="ARBA" id="ARBA00022840"/>
    </source>
</evidence>
<dbReference type="GO" id="GO:0016787">
    <property type="term" value="F:hydrolase activity"/>
    <property type="evidence" value="ECO:0007669"/>
    <property type="project" value="UniProtKB-KW"/>
</dbReference>
<evidence type="ECO:0000256" key="2">
    <source>
        <dbReference type="ARBA" id="ARBA00022801"/>
    </source>
</evidence>
<dbReference type="GO" id="GO:0005524">
    <property type="term" value="F:ATP binding"/>
    <property type="evidence" value="ECO:0007669"/>
    <property type="project" value="UniProtKB-KW"/>
</dbReference>
<dbReference type="SMART" id="SM00797">
    <property type="entry name" value="AHS2"/>
    <property type="match status" value="1"/>
</dbReference>
<dbReference type="Proteomes" id="UP000190965">
    <property type="component" value="Unassembled WGS sequence"/>
</dbReference>
<dbReference type="Pfam" id="PF02626">
    <property type="entry name" value="CT_A_B"/>
    <property type="match status" value="1"/>
</dbReference>